<evidence type="ECO:0000313" key="1">
    <source>
        <dbReference type="EMBL" id="KAK8854424.1"/>
    </source>
</evidence>
<dbReference type="SUPFAM" id="SSF48403">
    <property type="entry name" value="Ankyrin repeat"/>
    <property type="match status" value="1"/>
</dbReference>
<name>A0ABR2HXQ3_9EUKA</name>
<dbReference type="Proteomes" id="UP001470230">
    <property type="component" value="Unassembled WGS sequence"/>
</dbReference>
<comment type="caution">
    <text evidence="1">The sequence shown here is derived from an EMBL/GenBank/DDBJ whole genome shotgun (WGS) entry which is preliminary data.</text>
</comment>
<dbReference type="EMBL" id="JAPFFF010000021">
    <property type="protein sequence ID" value="KAK8854424.1"/>
    <property type="molecule type" value="Genomic_DNA"/>
</dbReference>
<gene>
    <name evidence="1" type="ORF">M9Y10_016986</name>
</gene>
<sequence>MDIQQFVDSKIELQRIFLRYIDDPDSTENNFQHLIDCFKSQDNFINQNELNEFLHFIAKVTKNHRRQSNFFERIEKVLIYLENHIKENFTNSAIFTIFKNCKSILLFLIKQKIITVDGSIIKLFTKNEYLQFLYPEIKLFIDDDIERRIEEANHNDEMIIDDNFDKKRLEGENDSYICQLIRQDSIEEFDAYINKTNTSKNSKIKRSIFETNSFLIKKKETSLIEYAAFFGSIQIFQFLRINGVALSESLWLYSIHSNNAELIHILERDNVKPPNGSYDRCFVEAIKCHHNEIARYIKDNYIEEGIKDEKYKSCTFRYHNFEFIPTNFTESEAFFYLTFYNYQKLVDIYLETRKNDIEAKIIFLKN</sequence>
<protein>
    <recommendedName>
        <fullName evidence="3">DUF3447 domain-containing protein</fullName>
    </recommendedName>
</protein>
<dbReference type="InterPro" id="IPR036770">
    <property type="entry name" value="Ankyrin_rpt-contain_sf"/>
</dbReference>
<proteinExistence type="predicted"/>
<accession>A0ABR2HXQ3</accession>
<keyword evidence="2" id="KW-1185">Reference proteome</keyword>
<dbReference type="PANTHER" id="PTHR24159:SF5">
    <property type="entry name" value="ANK_REP_REGION DOMAIN-CONTAINING PROTEIN"/>
    <property type="match status" value="1"/>
</dbReference>
<organism evidence="1 2">
    <name type="scientific">Tritrichomonas musculus</name>
    <dbReference type="NCBI Taxonomy" id="1915356"/>
    <lineage>
        <taxon>Eukaryota</taxon>
        <taxon>Metamonada</taxon>
        <taxon>Parabasalia</taxon>
        <taxon>Tritrichomonadida</taxon>
        <taxon>Tritrichomonadidae</taxon>
        <taxon>Tritrichomonas</taxon>
    </lineage>
</organism>
<reference evidence="1 2" key="1">
    <citation type="submission" date="2024-04" db="EMBL/GenBank/DDBJ databases">
        <title>Tritrichomonas musculus Genome.</title>
        <authorList>
            <person name="Alves-Ferreira E."/>
            <person name="Grigg M."/>
            <person name="Lorenzi H."/>
            <person name="Galac M."/>
        </authorList>
    </citation>
    <scope>NUCLEOTIDE SEQUENCE [LARGE SCALE GENOMIC DNA]</scope>
    <source>
        <strain evidence="1 2">EAF2021</strain>
    </source>
</reference>
<dbReference type="PANTHER" id="PTHR24159">
    <property type="match status" value="1"/>
</dbReference>
<evidence type="ECO:0008006" key="3">
    <source>
        <dbReference type="Google" id="ProtNLM"/>
    </source>
</evidence>
<evidence type="ECO:0000313" key="2">
    <source>
        <dbReference type="Proteomes" id="UP001470230"/>
    </source>
</evidence>